<dbReference type="EMBL" id="KN822101">
    <property type="protein sequence ID" value="KIM57402.1"/>
    <property type="molecule type" value="Genomic_DNA"/>
</dbReference>
<evidence type="ECO:0000259" key="8">
    <source>
        <dbReference type="PROSITE" id="PS50157"/>
    </source>
</evidence>
<dbReference type="SUPFAM" id="SSF57667">
    <property type="entry name" value="beta-beta-alpha zinc fingers"/>
    <property type="match status" value="1"/>
</dbReference>
<dbReference type="FunFam" id="3.30.160.60:FF:000032">
    <property type="entry name" value="Krueppel-like factor 4"/>
    <property type="match status" value="1"/>
</dbReference>
<evidence type="ECO:0000256" key="2">
    <source>
        <dbReference type="ARBA" id="ARBA00022737"/>
    </source>
</evidence>
<keyword evidence="6" id="KW-0804">Transcription</keyword>
<feature type="domain" description="C2H2-type" evidence="8">
    <location>
        <begin position="72"/>
        <end position="101"/>
    </location>
</feature>
<dbReference type="Proteomes" id="UP000053989">
    <property type="component" value="Unassembled WGS sequence"/>
</dbReference>
<dbReference type="OrthoDB" id="4748970at2759"/>
<dbReference type="PROSITE" id="PS50157">
    <property type="entry name" value="ZINC_FINGER_C2H2_2"/>
    <property type="match status" value="3"/>
</dbReference>
<evidence type="ECO:0000313" key="10">
    <source>
        <dbReference type="Proteomes" id="UP000053989"/>
    </source>
</evidence>
<gene>
    <name evidence="9" type="ORF">SCLCIDRAFT_130499</name>
</gene>
<evidence type="ECO:0000313" key="9">
    <source>
        <dbReference type="EMBL" id="KIM57402.1"/>
    </source>
</evidence>
<evidence type="ECO:0000256" key="6">
    <source>
        <dbReference type="ARBA" id="ARBA00023163"/>
    </source>
</evidence>
<keyword evidence="4" id="KW-0862">Zinc</keyword>
<dbReference type="InterPro" id="IPR036236">
    <property type="entry name" value="Znf_C2H2_sf"/>
</dbReference>
<dbReference type="PROSITE" id="PS00028">
    <property type="entry name" value="ZINC_FINGER_C2H2_1"/>
    <property type="match status" value="3"/>
</dbReference>
<dbReference type="STRING" id="1036808.A0A0C2ZY69"/>
<dbReference type="InterPro" id="IPR013087">
    <property type="entry name" value="Znf_C2H2_type"/>
</dbReference>
<keyword evidence="10" id="KW-1185">Reference proteome</keyword>
<dbReference type="GO" id="GO:0000981">
    <property type="term" value="F:DNA-binding transcription factor activity, RNA polymerase II-specific"/>
    <property type="evidence" value="ECO:0007669"/>
    <property type="project" value="TreeGrafter"/>
</dbReference>
<keyword evidence="3 7" id="KW-0863">Zinc-finger</keyword>
<evidence type="ECO:0000256" key="3">
    <source>
        <dbReference type="ARBA" id="ARBA00022771"/>
    </source>
</evidence>
<keyword evidence="1" id="KW-0479">Metal-binding</keyword>
<evidence type="ECO:0000256" key="4">
    <source>
        <dbReference type="ARBA" id="ARBA00022833"/>
    </source>
</evidence>
<dbReference type="SMART" id="SM00355">
    <property type="entry name" value="ZnF_C2H2"/>
    <property type="match status" value="3"/>
</dbReference>
<dbReference type="Pfam" id="PF00096">
    <property type="entry name" value="zf-C2H2"/>
    <property type="match status" value="2"/>
</dbReference>
<organism evidence="9 10">
    <name type="scientific">Scleroderma citrinum Foug A</name>
    <dbReference type="NCBI Taxonomy" id="1036808"/>
    <lineage>
        <taxon>Eukaryota</taxon>
        <taxon>Fungi</taxon>
        <taxon>Dikarya</taxon>
        <taxon>Basidiomycota</taxon>
        <taxon>Agaricomycotina</taxon>
        <taxon>Agaricomycetes</taxon>
        <taxon>Agaricomycetidae</taxon>
        <taxon>Boletales</taxon>
        <taxon>Sclerodermatineae</taxon>
        <taxon>Sclerodermataceae</taxon>
        <taxon>Scleroderma</taxon>
    </lineage>
</organism>
<keyword evidence="5" id="KW-0805">Transcription regulation</keyword>
<protein>
    <recommendedName>
        <fullName evidence="8">C2H2-type domain-containing protein</fullName>
    </recommendedName>
</protein>
<feature type="domain" description="C2H2-type" evidence="8">
    <location>
        <begin position="42"/>
        <end position="71"/>
    </location>
</feature>
<reference evidence="10" key="2">
    <citation type="submission" date="2015-01" db="EMBL/GenBank/DDBJ databases">
        <title>Evolutionary Origins and Diversification of the Mycorrhizal Mutualists.</title>
        <authorList>
            <consortium name="DOE Joint Genome Institute"/>
            <consortium name="Mycorrhizal Genomics Consortium"/>
            <person name="Kohler A."/>
            <person name="Kuo A."/>
            <person name="Nagy L.G."/>
            <person name="Floudas D."/>
            <person name="Copeland A."/>
            <person name="Barry K.W."/>
            <person name="Cichocki N."/>
            <person name="Veneault-Fourrey C."/>
            <person name="LaButti K."/>
            <person name="Lindquist E.A."/>
            <person name="Lipzen A."/>
            <person name="Lundell T."/>
            <person name="Morin E."/>
            <person name="Murat C."/>
            <person name="Riley R."/>
            <person name="Ohm R."/>
            <person name="Sun H."/>
            <person name="Tunlid A."/>
            <person name="Henrissat B."/>
            <person name="Grigoriev I.V."/>
            <person name="Hibbett D.S."/>
            <person name="Martin F."/>
        </authorList>
    </citation>
    <scope>NUCLEOTIDE SEQUENCE [LARGE SCALE GENOMIC DNA]</scope>
    <source>
        <strain evidence="10">Foug A</strain>
    </source>
</reference>
<evidence type="ECO:0000256" key="5">
    <source>
        <dbReference type="ARBA" id="ARBA00023015"/>
    </source>
</evidence>
<dbReference type="PANTHER" id="PTHR23235">
    <property type="entry name" value="KRUEPPEL-LIKE TRANSCRIPTION FACTOR"/>
    <property type="match status" value="1"/>
</dbReference>
<feature type="domain" description="C2H2-type" evidence="8">
    <location>
        <begin position="102"/>
        <end position="129"/>
    </location>
</feature>
<sequence length="145" mass="16635">MLRQGPPQQQPVATGIVVTKQTVTSERTAGASHRRRKQEANFLCPVPGCGSTFTRSFNLKGHMRSHNEERPFQCKWPGCGKGFARQHDCKRHEQLHFNYRPFTCEGCQKTFARMDALNRHRKSHVDRSWCVLLTAVADSAIRRRS</sequence>
<name>A0A0C2ZY69_9AGAM</name>
<dbReference type="PANTHER" id="PTHR23235:SF120">
    <property type="entry name" value="KRUPPEL-LIKE FACTOR 15"/>
    <property type="match status" value="1"/>
</dbReference>
<reference evidence="9 10" key="1">
    <citation type="submission" date="2014-04" db="EMBL/GenBank/DDBJ databases">
        <authorList>
            <consortium name="DOE Joint Genome Institute"/>
            <person name="Kuo A."/>
            <person name="Kohler A."/>
            <person name="Nagy L.G."/>
            <person name="Floudas D."/>
            <person name="Copeland A."/>
            <person name="Barry K.W."/>
            <person name="Cichocki N."/>
            <person name="Veneault-Fourrey C."/>
            <person name="LaButti K."/>
            <person name="Lindquist E.A."/>
            <person name="Lipzen A."/>
            <person name="Lundell T."/>
            <person name="Morin E."/>
            <person name="Murat C."/>
            <person name="Sun H."/>
            <person name="Tunlid A."/>
            <person name="Henrissat B."/>
            <person name="Grigoriev I.V."/>
            <person name="Hibbett D.S."/>
            <person name="Martin F."/>
            <person name="Nordberg H.P."/>
            <person name="Cantor M.N."/>
            <person name="Hua S.X."/>
        </authorList>
    </citation>
    <scope>NUCLEOTIDE SEQUENCE [LARGE SCALE GENOMIC DNA]</scope>
    <source>
        <strain evidence="9 10">Foug A</strain>
    </source>
</reference>
<dbReference type="Gene3D" id="3.30.160.60">
    <property type="entry name" value="Classic Zinc Finger"/>
    <property type="match status" value="3"/>
</dbReference>
<evidence type="ECO:0000256" key="7">
    <source>
        <dbReference type="PROSITE-ProRule" id="PRU00042"/>
    </source>
</evidence>
<proteinExistence type="predicted"/>
<dbReference type="HOGENOM" id="CLU_002678_42_10_1"/>
<evidence type="ECO:0000256" key="1">
    <source>
        <dbReference type="ARBA" id="ARBA00022723"/>
    </source>
</evidence>
<dbReference type="GO" id="GO:0008270">
    <property type="term" value="F:zinc ion binding"/>
    <property type="evidence" value="ECO:0007669"/>
    <property type="project" value="UniProtKB-KW"/>
</dbReference>
<dbReference type="InParanoid" id="A0A0C2ZY69"/>
<accession>A0A0C2ZY69</accession>
<dbReference type="GO" id="GO:0000978">
    <property type="term" value="F:RNA polymerase II cis-regulatory region sequence-specific DNA binding"/>
    <property type="evidence" value="ECO:0007669"/>
    <property type="project" value="TreeGrafter"/>
</dbReference>
<dbReference type="AlphaFoldDB" id="A0A0C2ZY69"/>
<keyword evidence="2" id="KW-0677">Repeat</keyword>